<dbReference type="AlphaFoldDB" id="E0A1H3"/>
<feature type="non-terminal residue" evidence="5">
    <location>
        <position position="104"/>
    </location>
</feature>
<reference evidence="5" key="1">
    <citation type="journal article" date="2010" name="Trends Microbiol.">
        <title>Distinct gene set in two different lineages of ammonia-oxidizing archaea supports the phylum Thaumarchaeota.</title>
        <authorList>
            <person name="Spang A."/>
            <person name="Hatzenpichler R."/>
            <person name="Brochier-Armanet C."/>
            <person name="Rattei T."/>
            <person name="Tischler P."/>
            <person name="Spieck E."/>
            <person name="Streit W."/>
            <person name="Stahl D.A."/>
            <person name="Wagner M."/>
            <person name="Schleper C."/>
        </authorList>
    </citation>
    <scope>NUCLEOTIDE SEQUENCE</scope>
    <source>
        <strain evidence="5">Enrichment culture Ga9.2</strain>
    </source>
</reference>
<dbReference type="HAMAP" id="MF_01478">
    <property type="entry name" value="Ribosomal_L12_arch"/>
    <property type="match status" value="1"/>
</dbReference>
<feature type="region of interest" description="Disordered" evidence="4">
    <location>
        <begin position="69"/>
        <end position="104"/>
    </location>
</feature>
<evidence type="ECO:0000256" key="4">
    <source>
        <dbReference type="SAM" id="MobiDB-lite"/>
    </source>
</evidence>
<dbReference type="GO" id="GO:1990904">
    <property type="term" value="C:ribonucleoprotein complex"/>
    <property type="evidence" value="ECO:0007669"/>
    <property type="project" value="UniProtKB-KW"/>
</dbReference>
<dbReference type="EMBL" id="HM230031">
    <property type="protein sequence ID" value="ADK26029.1"/>
    <property type="molecule type" value="Genomic_DNA"/>
</dbReference>
<keyword evidence="3" id="KW-0687">Ribonucleoprotein</keyword>
<comment type="similarity">
    <text evidence="1">Belongs to the eukaryotic ribosomal protein P1/P2 family.</text>
</comment>
<organism evidence="5">
    <name type="scientific">Candidatus Nitrososphaera gargensis</name>
    <dbReference type="NCBI Taxonomy" id="497727"/>
    <lineage>
        <taxon>Archaea</taxon>
        <taxon>Nitrososphaerota</taxon>
        <taxon>Nitrososphaeria</taxon>
        <taxon>Nitrososphaerales</taxon>
        <taxon>Nitrososphaeraceae</taxon>
        <taxon>Nitrososphaera</taxon>
    </lineage>
</organism>
<dbReference type="GO" id="GO:0005840">
    <property type="term" value="C:ribosome"/>
    <property type="evidence" value="ECO:0007669"/>
    <property type="project" value="UniProtKB-KW"/>
</dbReference>
<sequence>MEYVYAALLLHKLKQNITEDSVKNVVKAAGVAPDDVRVKALVAALSEVNIEEALKAAPVAVAAAAPTAGAAPAAGGGAAAAKAEEKKEEKKEEEALEGLSSLFG</sequence>
<evidence type="ECO:0000256" key="3">
    <source>
        <dbReference type="ARBA" id="ARBA00023274"/>
    </source>
</evidence>
<dbReference type="NCBIfam" id="TIGR03685">
    <property type="entry name" value="ribo_P1_arch"/>
    <property type="match status" value="1"/>
</dbReference>
<name>E0A1H3_9ARCH</name>
<proteinExistence type="inferred from homology"/>
<dbReference type="Gene3D" id="1.10.10.1410">
    <property type="match status" value="1"/>
</dbReference>
<evidence type="ECO:0000256" key="2">
    <source>
        <dbReference type="ARBA" id="ARBA00022980"/>
    </source>
</evidence>
<dbReference type="CDD" id="cd05832">
    <property type="entry name" value="Ribosomal_L12p"/>
    <property type="match status" value="1"/>
</dbReference>
<keyword evidence="2" id="KW-0689">Ribosomal protein</keyword>
<evidence type="ECO:0000256" key="1">
    <source>
        <dbReference type="ARBA" id="ARBA00005436"/>
    </source>
</evidence>
<dbReference type="GO" id="GO:0006414">
    <property type="term" value="P:translational elongation"/>
    <property type="evidence" value="ECO:0007669"/>
    <property type="project" value="InterPro"/>
</dbReference>
<dbReference type="GO" id="GO:0003735">
    <property type="term" value="F:structural constituent of ribosome"/>
    <property type="evidence" value="ECO:0007669"/>
    <property type="project" value="InterPro"/>
</dbReference>
<dbReference type="InterPro" id="IPR022295">
    <property type="entry name" value="Ribosomal_P1_arc"/>
</dbReference>
<feature type="compositionally biased region" description="Basic and acidic residues" evidence="4">
    <location>
        <begin position="82"/>
        <end position="93"/>
    </location>
</feature>
<dbReference type="FunFam" id="1.10.10.1410:FF:000002">
    <property type="entry name" value="60S acidic ribosomal protein P2"/>
    <property type="match status" value="1"/>
</dbReference>
<evidence type="ECO:0000313" key="5">
    <source>
        <dbReference type="EMBL" id="ADK26029.1"/>
    </source>
</evidence>
<accession>E0A1H3</accession>
<dbReference type="Pfam" id="PF00428">
    <property type="entry name" value="Ribosomal_60s"/>
    <property type="match status" value="1"/>
</dbReference>
<protein>
    <submittedName>
        <fullName evidence="5">R-protein L12p</fullName>
    </submittedName>
</protein>
<dbReference type="InterPro" id="IPR038716">
    <property type="entry name" value="P1/P2_N_sf"/>
</dbReference>
<dbReference type="OMA" id="EYIYAAM"/>
<dbReference type="InterPro" id="IPR027534">
    <property type="entry name" value="Ribosomal_P1/P2"/>
</dbReference>